<evidence type="ECO:0000313" key="5">
    <source>
        <dbReference type="EMBL" id="MFB9475805.1"/>
    </source>
</evidence>
<evidence type="ECO:0000313" key="6">
    <source>
        <dbReference type="Proteomes" id="UP001589568"/>
    </source>
</evidence>
<evidence type="ECO:0000256" key="3">
    <source>
        <dbReference type="ARBA" id="ARBA00023163"/>
    </source>
</evidence>
<dbReference type="RefSeq" id="WP_345403778.1">
    <property type="nucleotide sequence ID" value="NZ_BAAAXS010000001.1"/>
</dbReference>
<protein>
    <submittedName>
        <fullName evidence="5">ArsR/SmtB family transcription factor</fullName>
    </submittedName>
</protein>
<keyword evidence="2" id="KW-0238">DNA-binding</keyword>
<dbReference type="SMART" id="SM00418">
    <property type="entry name" value="HTH_ARSR"/>
    <property type="match status" value="1"/>
</dbReference>
<name>A0ABV5NZR6_9ACTN</name>
<dbReference type="InterPro" id="IPR051081">
    <property type="entry name" value="HTH_MetalResp_TranReg"/>
</dbReference>
<dbReference type="Proteomes" id="UP001589568">
    <property type="component" value="Unassembled WGS sequence"/>
</dbReference>
<dbReference type="PANTHER" id="PTHR33154:SF15">
    <property type="entry name" value="REGULATORY PROTEIN ARSR"/>
    <property type="match status" value="1"/>
</dbReference>
<dbReference type="InterPro" id="IPR001845">
    <property type="entry name" value="HTH_ArsR_DNA-bd_dom"/>
</dbReference>
<keyword evidence="6" id="KW-1185">Reference proteome</keyword>
<dbReference type="CDD" id="cd00090">
    <property type="entry name" value="HTH_ARSR"/>
    <property type="match status" value="1"/>
</dbReference>
<dbReference type="InterPro" id="IPR011991">
    <property type="entry name" value="ArsR-like_HTH"/>
</dbReference>
<keyword evidence="1" id="KW-0805">Transcription regulation</keyword>
<organism evidence="5 6">
    <name type="scientific">Nonomuraea salmonea</name>
    <dbReference type="NCBI Taxonomy" id="46181"/>
    <lineage>
        <taxon>Bacteria</taxon>
        <taxon>Bacillati</taxon>
        <taxon>Actinomycetota</taxon>
        <taxon>Actinomycetes</taxon>
        <taxon>Streptosporangiales</taxon>
        <taxon>Streptosporangiaceae</taxon>
        <taxon>Nonomuraea</taxon>
    </lineage>
</organism>
<dbReference type="Gene3D" id="1.10.10.10">
    <property type="entry name" value="Winged helix-like DNA-binding domain superfamily/Winged helix DNA-binding domain"/>
    <property type="match status" value="1"/>
</dbReference>
<feature type="domain" description="HTH arsR-type" evidence="4">
    <location>
        <begin position="13"/>
        <end position="96"/>
    </location>
</feature>
<evidence type="ECO:0000256" key="2">
    <source>
        <dbReference type="ARBA" id="ARBA00023125"/>
    </source>
</evidence>
<reference evidence="5 6" key="1">
    <citation type="submission" date="2024-09" db="EMBL/GenBank/DDBJ databases">
        <authorList>
            <person name="Sun Q."/>
            <person name="Mori K."/>
        </authorList>
    </citation>
    <scope>NUCLEOTIDE SEQUENCE [LARGE SCALE GENOMIC DNA]</scope>
    <source>
        <strain evidence="5 6">JCM 3324</strain>
    </source>
</reference>
<accession>A0ABV5NZR6</accession>
<dbReference type="PANTHER" id="PTHR33154">
    <property type="entry name" value="TRANSCRIPTIONAL REGULATOR, ARSR FAMILY"/>
    <property type="match status" value="1"/>
</dbReference>
<keyword evidence="3" id="KW-0804">Transcription</keyword>
<dbReference type="InterPro" id="IPR036390">
    <property type="entry name" value="WH_DNA-bd_sf"/>
</dbReference>
<sequence length="195" mass="22178">MARKNVRRVKDLETVKALGHPLRMRLYRALMVTQRATASQLAEQVDEAVSLVSYHLRKLAAHGLIEEAEQGSADGRERWWQAAVSGVSTEDVDFRDAPESEGAYVALSRLAARQRHELYQSYLDTKSAWPDEWRDASFNSEYLLSLTPQELVGLRTEMNELLKKWEARSDAAREAGEREGREHVAVHTAGFPFRP</sequence>
<dbReference type="Pfam" id="PF12840">
    <property type="entry name" value="HTH_20"/>
    <property type="match status" value="1"/>
</dbReference>
<evidence type="ECO:0000259" key="4">
    <source>
        <dbReference type="SMART" id="SM00418"/>
    </source>
</evidence>
<dbReference type="InterPro" id="IPR036388">
    <property type="entry name" value="WH-like_DNA-bd_sf"/>
</dbReference>
<comment type="caution">
    <text evidence="5">The sequence shown here is derived from an EMBL/GenBank/DDBJ whole genome shotgun (WGS) entry which is preliminary data.</text>
</comment>
<proteinExistence type="predicted"/>
<dbReference type="EMBL" id="JBHMCF010000046">
    <property type="protein sequence ID" value="MFB9475805.1"/>
    <property type="molecule type" value="Genomic_DNA"/>
</dbReference>
<dbReference type="SUPFAM" id="SSF46785">
    <property type="entry name" value="Winged helix' DNA-binding domain"/>
    <property type="match status" value="1"/>
</dbReference>
<gene>
    <name evidence="5" type="ORF">ACFFR3_40480</name>
</gene>
<evidence type="ECO:0000256" key="1">
    <source>
        <dbReference type="ARBA" id="ARBA00023015"/>
    </source>
</evidence>